<dbReference type="OrthoDB" id="8913322at2"/>
<dbReference type="STRING" id="1391627.SAMN05216464_10991"/>
<dbReference type="RefSeq" id="WP_091151415.1">
    <property type="nucleotide sequence ID" value="NZ_FNAI01000009.1"/>
</dbReference>
<gene>
    <name evidence="2" type="ORF">SAMN05216464_10991</name>
</gene>
<dbReference type="EMBL" id="FNAI01000009">
    <property type="protein sequence ID" value="SDE76203.1"/>
    <property type="molecule type" value="Genomic_DNA"/>
</dbReference>
<dbReference type="AlphaFoldDB" id="A0A1G7FJV2"/>
<feature type="transmembrane region" description="Helical" evidence="1">
    <location>
        <begin position="44"/>
        <end position="67"/>
    </location>
</feature>
<proteinExistence type="predicted"/>
<feature type="transmembrane region" description="Helical" evidence="1">
    <location>
        <begin position="7"/>
        <end position="24"/>
    </location>
</feature>
<keyword evidence="1" id="KW-1133">Transmembrane helix</keyword>
<accession>A0A1G7FJV2</accession>
<name>A0A1G7FJV2_9SPHI</name>
<reference evidence="2 3" key="1">
    <citation type="submission" date="2016-10" db="EMBL/GenBank/DDBJ databases">
        <authorList>
            <person name="de Groot N.N."/>
        </authorList>
    </citation>
    <scope>NUCLEOTIDE SEQUENCE [LARGE SCALE GENOMIC DNA]</scope>
    <source>
        <strain evidence="2 3">47C3B</strain>
    </source>
</reference>
<evidence type="ECO:0000313" key="3">
    <source>
        <dbReference type="Proteomes" id="UP000199072"/>
    </source>
</evidence>
<evidence type="ECO:0000256" key="1">
    <source>
        <dbReference type="SAM" id="Phobius"/>
    </source>
</evidence>
<keyword evidence="1" id="KW-0472">Membrane</keyword>
<evidence type="ECO:0000313" key="2">
    <source>
        <dbReference type="EMBL" id="SDE76203.1"/>
    </source>
</evidence>
<sequence>MASDWSFFILQFALCLIDVIYNIFDPIGSKYANSDFHFIENMTSTFQAFIYIILKFVYSLLVCSMNLSEILYKWIKKISDNSVIEPEVKAIYFGIFETQTGYSLYCTGSIAYDSDNDDWATKIDFDPAPYVKYFAVPAEAIVGKDWNDVLTEVEQALKTIFSQKSENFLFNNLIITTGFDDGELIRVK</sequence>
<keyword evidence="3" id="KW-1185">Reference proteome</keyword>
<keyword evidence="1" id="KW-0812">Transmembrane</keyword>
<organism evidence="2 3">
    <name type="scientific">Mucilaginibacter pineti</name>
    <dbReference type="NCBI Taxonomy" id="1391627"/>
    <lineage>
        <taxon>Bacteria</taxon>
        <taxon>Pseudomonadati</taxon>
        <taxon>Bacteroidota</taxon>
        <taxon>Sphingobacteriia</taxon>
        <taxon>Sphingobacteriales</taxon>
        <taxon>Sphingobacteriaceae</taxon>
        <taxon>Mucilaginibacter</taxon>
    </lineage>
</organism>
<protein>
    <submittedName>
        <fullName evidence="2">Uncharacterized protein</fullName>
    </submittedName>
</protein>
<dbReference type="Proteomes" id="UP000199072">
    <property type="component" value="Unassembled WGS sequence"/>
</dbReference>